<name>A0A915KZ63_ROMCU</name>
<accession>A0A915KZ63</accession>
<dbReference type="GO" id="GO:0004930">
    <property type="term" value="F:G protein-coupled receptor activity"/>
    <property type="evidence" value="ECO:0007669"/>
    <property type="project" value="InterPro"/>
</dbReference>
<sequence length="325" mass="37334">MNSTNFTIIDQLFSRTLNYTVAIFISVVGFAGLTCNWLVAYVKIVHRKQYNGVTYAFMSQLAIADGIVLFAVAFCASVFILWPDIQSDLIVIEQIFGFILNLGWFPGCFFIIIIAFSRFLALCKNDQMNTFFPKRVVKICTIVPWTAAILFFSSQLYYPRHWFPDKLSWGIDIMGNGNLGKVFMFILMINDFSTLSMVVFFNSQTLIWLYKKRKQVQNIDQTPMMKREIKLFLQCFISGCCFFGIIGPFTVLNLVTAGSQHSIFLYLGMDMMWIFHHTLNPYIYVILNRKLRSHIISLLTCKMYGPGKEFSGGKTVASTNTRMAR</sequence>
<evidence type="ECO:0000256" key="1">
    <source>
        <dbReference type="ARBA" id="ARBA00004370"/>
    </source>
</evidence>
<feature type="transmembrane region" description="Helical" evidence="5">
    <location>
        <begin position="231"/>
        <end position="251"/>
    </location>
</feature>
<evidence type="ECO:0000256" key="3">
    <source>
        <dbReference type="ARBA" id="ARBA00022989"/>
    </source>
</evidence>
<proteinExistence type="predicted"/>
<dbReference type="Proteomes" id="UP000887565">
    <property type="component" value="Unplaced"/>
</dbReference>
<feature type="transmembrane region" description="Helical" evidence="5">
    <location>
        <begin position="182"/>
        <end position="210"/>
    </location>
</feature>
<feature type="transmembrane region" description="Helical" evidence="5">
    <location>
        <begin position="136"/>
        <end position="158"/>
    </location>
</feature>
<dbReference type="PRINTS" id="PR00237">
    <property type="entry name" value="GPCRRHODOPSN"/>
</dbReference>
<dbReference type="InterPro" id="IPR017452">
    <property type="entry name" value="GPCR_Rhodpsn_7TM"/>
</dbReference>
<dbReference type="SUPFAM" id="SSF81321">
    <property type="entry name" value="Family A G protein-coupled receptor-like"/>
    <property type="match status" value="1"/>
</dbReference>
<protein>
    <submittedName>
        <fullName evidence="8">G-protein coupled receptors family 1 profile domain-containing protein</fullName>
    </submittedName>
</protein>
<comment type="subcellular location">
    <subcellularLocation>
        <location evidence="1">Membrane</location>
    </subcellularLocation>
</comment>
<feature type="domain" description="G-protein coupled receptors family 1 profile" evidence="6">
    <location>
        <begin position="35"/>
        <end position="284"/>
    </location>
</feature>
<dbReference type="Pfam" id="PF10328">
    <property type="entry name" value="7TM_GPCR_Srx"/>
    <property type="match status" value="1"/>
</dbReference>
<evidence type="ECO:0000256" key="5">
    <source>
        <dbReference type="SAM" id="Phobius"/>
    </source>
</evidence>
<dbReference type="CDD" id="cd00637">
    <property type="entry name" value="7tm_classA_rhodopsin-like"/>
    <property type="match status" value="1"/>
</dbReference>
<keyword evidence="7" id="KW-1185">Reference proteome</keyword>
<dbReference type="PANTHER" id="PTHR23021">
    <property type="entry name" value="SERPENTINE RECEPTOR, CLASS T"/>
    <property type="match status" value="1"/>
</dbReference>
<feature type="transmembrane region" description="Helical" evidence="5">
    <location>
        <begin position="61"/>
        <end position="82"/>
    </location>
</feature>
<dbReference type="PANTHER" id="PTHR23021:SF26">
    <property type="entry name" value="SERPENTINE RECEPTOR, CLASS T"/>
    <property type="match status" value="1"/>
</dbReference>
<dbReference type="AlphaFoldDB" id="A0A915KZ63"/>
<organism evidence="7 8">
    <name type="scientific">Romanomermis culicivorax</name>
    <name type="common">Nematode worm</name>
    <dbReference type="NCBI Taxonomy" id="13658"/>
    <lineage>
        <taxon>Eukaryota</taxon>
        <taxon>Metazoa</taxon>
        <taxon>Ecdysozoa</taxon>
        <taxon>Nematoda</taxon>
        <taxon>Enoplea</taxon>
        <taxon>Dorylaimia</taxon>
        <taxon>Mermithida</taxon>
        <taxon>Mermithoidea</taxon>
        <taxon>Mermithidae</taxon>
        <taxon>Romanomermis</taxon>
    </lineage>
</organism>
<evidence type="ECO:0000313" key="8">
    <source>
        <dbReference type="WBParaSite" id="nRc.2.0.1.t43754-RA"/>
    </source>
</evidence>
<keyword evidence="4 5" id="KW-0472">Membrane</keyword>
<reference evidence="8" key="1">
    <citation type="submission" date="2022-11" db="UniProtKB">
        <authorList>
            <consortium name="WormBaseParasite"/>
        </authorList>
    </citation>
    <scope>IDENTIFICATION</scope>
</reference>
<evidence type="ECO:0000256" key="2">
    <source>
        <dbReference type="ARBA" id="ARBA00022692"/>
    </source>
</evidence>
<evidence type="ECO:0000256" key="4">
    <source>
        <dbReference type="ARBA" id="ARBA00023136"/>
    </source>
</evidence>
<feature type="transmembrane region" description="Helical" evidence="5">
    <location>
        <begin position="20"/>
        <end position="40"/>
    </location>
</feature>
<dbReference type="WBParaSite" id="nRc.2.0.1.t43754-RA">
    <property type="protein sequence ID" value="nRc.2.0.1.t43754-RA"/>
    <property type="gene ID" value="nRc.2.0.1.g43754"/>
</dbReference>
<evidence type="ECO:0000259" key="6">
    <source>
        <dbReference type="PROSITE" id="PS50262"/>
    </source>
</evidence>
<dbReference type="PROSITE" id="PS50262">
    <property type="entry name" value="G_PROTEIN_RECEP_F1_2"/>
    <property type="match status" value="1"/>
</dbReference>
<dbReference type="InterPro" id="IPR019425">
    <property type="entry name" value="7TM_GPCR_serpentine_rcpt_Srt"/>
</dbReference>
<keyword evidence="3 5" id="KW-1133">Transmembrane helix</keyword>
<feature type="transmembrane region" description="Helical" evidence="5">
    <location>
        <begin position="94"/>
        <end position="116"/>
    </location>
</feature>
<dbReference type="GO" id="GO:0016020">
    <property type="term" value="C:membrane"/>
    <property type="evidence" value="ECO:0007669"/>
    <property type="project" value="UniProtKB-SubCell"/>
</dbReference>
<keyword evidence="2 5" id="KW-0812">Transmembrane</keyword>
<evidence type="ECO:0000313" key="7">
    <source>
        <dbReference type="Proteomes" id="UP000887565"/>
    </source>
</evidence>
<dbReference type="InterPro" id="IPR000276">
    <property type="entry name" value="GPCR_Rhodpsn"/>
</dbReference>
<feature type="transmembrane region" description="Helical" evidence="5">
    <location>
        <begin position="263"/>
        <end position="287"/>
    </location>
</feature>
<dbReference type="InterPro" id="IPR019430">
    <property type="entry name" value="7TM_GPCR_serpentine_rcpt_Srx"/>
</dbReference>
<dbReference type="Gene3D" id="1.20.1070.10">
    <property type="entry name" value="Rhodopsin 7-helix transmembrane proteins"/>
    <property type="match status" value="1"/>
</dbReference>